<dbReference type="PANTHER" id="PTHR43013:SF1">
    <property type="entry name" value="GLUTAMYL-TRNA REDUCTASE"/>
    <property type="match status" value="1"/>
</dbReference>
<feature type="domain" description="Quinate/shikimate 5-dehydrogenase/glutamyl-tRNA reductase" evidence="5">
    <location>
        <begin position="134"/>
        <end position="257"/>
    </location>
</feature>
<reference evidence="7" key="1">
    <citation type="submission" date="2021-08" db="EMBL/GenBank/DDBJ databases">
        <title>Prevotella lacticifex sp. nov., isolated from rumen of cow.</title>
        <authorList>
            <person name="Shinkai T."/>
            <person name="Ikeyama N."/>
            <person name="Kumagai M."/>
            <person name="Ohmori H."/>
            <person name="Sakamoto M."/>
            <person name="Ohkuma M."/>
            <person name="Mitsumori M."/>
        </authorList>
    </citation>
    <scope>NUCLEOTIDE SEQUENCE</scope>
    <source>
        <strain evidence="7">DSM 11371</strain>
    </source>
</reference>
<feature type="binding site" evidence="4">
    <location>
        <begin position="147"/>
        <end position="152"/>
    </location>
    <ligand>
        <name>NADP(+)</name>
        <dbReference type="ChEBI" id="CHEBI:58349"/>
    </ligand>
</feature>
<feature type="binding site" evidence="4">
    <location>
        <position position="78"/>
    </location>
    <ligand>
        <name>substrate</name>
    </ligand>
</feature>
<keyword evidence="2 4" id="KW-0560">Oxidoreductase</keyword>
<sequence length="297" mass="33693">MVTYQSINFKNTSLQDRESYFKTIENQMPPESVFLQTCNRMELYSGNGDVPKRVARHLFRVVSGLESAIVGERAVQGQVKEAYLKARNDHHLPAGIHKLFECALEVGKRVRNETEISHGAVSHSLAAVEIMEEEQVDLKHARITIIGVNKLTSDILKFLQNKGAQLLFLGNRSLDRAHELADPLGIQVFGLEEKKNYLKNTDILISATSAPSLVVTTDDIERDQKLLAIDLAFPRDIDAEIATYPNVHLYNLRDLENRVKKNIEVRSSEVEKAEAIIEDEIEILEDIMERRKLYATK</sequence>
<comment type="function">
    <text evidence="4">Catalyzes the NADPH-dependent reduction of glutamyl-tRNA(Glu) to glutamate 1-semialdehyde (GSA).</text>
</comment>
<keyword evidence="1 4" id="KW-0521">NADP</keyword>
<dbReference type="EC" id="1.2.1.70" evidence="4"/>
<evidence type="ECO:0000256" key="2">
    <source>
        <dbReference type="ARBA" id="ARBA00023002"/>
    </source>
</evidence>
<comment type="subunit">
    <text evidence="4">Homodimer.</text>
</comment>
<feature type="site" description="Important for activity" evidence="4">
    <location>
        <position position="57"/>
    </location>
</feature>
<comment type="miscellaneous">
    <text evidence="4">During catalysis, the active site Cys acts as a nucleophile attacking the alpha-carbonyl group of tRNA-bound glutamate with the formation of a thioester intermediate between enzyme and glutamate, and the concomitant release of tRNA(Glu). The thioester intermediate is finally reduced by direct hydride transfer from NADPH, to form the product GSA.</text>
</comment>
<evidence type="ECO:0000256" key="1">
    <source>
        <dbReference type="ARBA" id="ARBA00022857"/>
    </source>
</evidence>
<keyword evidence="3 4" id="KW-0627">Porphyrin biosynthesis</keyword>
<dbReference type="GO" id="GO:0050661">
    <property type="term" value="F:NADP binding"/>
    <property type="evidence" value="ECO:0007669"/>
    <property type="project" value="InterPro"/>
</dbReference>
<comment type="caution">
    <text evidence="7">The sequence shown here is derived from an EMBL/GenBank/DDBJ whole genome shotgun (WGS) entry which is preliminary data.</text>
</comment>
<comment type="similarity">
    <text evidence="4">Belongs to the glutamyl-tRNA reductase family.</text>
</comment>
<dbReference type="SUPFAM" id="SSF51735">
    <property type="entry name" value="NAD(P)-binding Rossmann-fold domains"/>
    <property type="match status" value="1"/>
</dbReference>
<dbReference type="EMBL" id="BPTR01000001">
    <property type="protein sequence ID" value="GJG28985.1"/>
    <property type="molecule type" value="Genomic_DNA"/>
</dbReference>
<dbReference type="SUPFAM" id="SSF69742">
    <property type="entry name" value="Glutamyl tRNA-reductase catalytic, N-terminal domain"/>
    <property type="match status" value="1"/>
</dbReference>
<comment type="domain">
    <text evidence="4">Possesses an unusual extended V-shaped dimeric structure with each monomer consisting of three distinct domains arranged along a curved 'spinal' alpha-helix. The N-terminal catalytic domain specifically recognizes the glutamate moiety of the substrate. The second domain is the NADPH-binding domain, and the third C-terminal domain is responsible for dimerization.</text>
</comment>
<evidence type="ECO:0000256" key="3">
    <source>
        <dbReference type="ARBA" id="ARBA00023244"/>
    </source>
</evidence>
<dbReference type="InterPro" id="IPR000343">
    <property type="entry name" value="4pyrrol_synth_GluRdtase"/>
</dbReference>
<dbReference type="Pfam" id="PF05201">
    <property type="entry name" value="GlutR_N"/>
    <property type="match status" value="1"/>
</dbReference>
<dbReference type="InterPro" id="IPR015895">
    <property type="entry name" value="4pyrrol_synth_GluRdtase_N"/>
</dbReference>
<accession>A0AA37HXV9</accession>
<feature type="binding site" evidence="4">
    <location>
        <position position="67"/>
    </location>
    <ligand>
        <name>substrate</name>
    </ligand>
</feature>
<name>A0AA37HXV9_SEGBR</name>
<dbReference type="HAMAP" id="MF_00087">
    <property type="entry name" value="Glu_tRNA_reductase"/>
    <property type="match status" value="1"/>
</dbReference>
<comment type="catalytic activity">
    <reaction evidence="4">
        <text>(S)-4-amino-5-oxopentanoate + tRNA(Glu) + NADP(+) = L-glutamyl-tRNA(Glu) + NADPH + H(+)</text>
        <dbReference type="Rhea" id="RHEA:12344"/>
        <dbReference type="Rhea" id="RHEA-COMP:9663"/>
        <dbReference type="Rhea" id="RHEA-COMP:9680"/>
        <dbReference type="ChEBI" id="CHEBI:15378"/>
        <dbReference type="ChEBI" id="CHEBI:57501"/>
        <dbReference type="ChEBI" id="CHEBI:57783"/>
        <dbReference type="ChEBI" id="CHEBI:58349"/>
        <dbReference type="ChEBI" id="CHEBI:78442"/>
        <dbReference type="ChEBI" id="CHEBI:78520"/>
        <dbReference type="EC" id="1.2.1.70"/>
    </reaction>
</comment>
<feature type="active site" description="Nucleophile" evidence="4">
    <location>
        <position position="38"/>
    </location>
</feature>
<evidence type="ECO:0000259" key="6">
    <source>
        <dbReference type="Pfam" id="PF05201"/>
    </source>
</evidence>
<proteinExistence type="inferred from homology"/>
<dbReference type="Proteomes" id="UP000887043">
    <property type="component" value="Unassembled WGS sequence"/>
</dbReference>
<feature type="domain" description="Glutamyl-tRNA reductase N-terminal" evidence="6">
    <location>
        <begin position="53"/>
        <end position="114"/>
    </location>
</feature>
<dbReference type="AlphaFoldDB" id="A0AA37HXV9"/>
<dbReference type="Gene3D" id="3.30.460.30">
    <property type="entry name" value="Glutamyl-tRNA reductase, N-terminal domain"/>
    <property type="match status" value="1"/>
</dbReference>
<feature type="binding site" evidence="4">
    <location>
        <begin position="37"/>
        <end position="40"/>
    </location>
    <ligand>
        <name>substrate</name>
    </ligand>
</feature>
<dbReference type="InterPro" id="IPR006151">
    <property type="entry name" value="Shikm_DH/Glu-tRNA_Rdtase"/>
</dbReference>
<evidence type="ECO:0000256" key="4">
    <source>
        <dbReference type="HAMAP-Rule" id="MF_00087"/>
    </source>
</evidence>
<gene>
    <name evidence="4" type="primary">hemA</name>
    <name evidence="7" type="ORF">PRRU23_26850</name>
</gene>
<dbReference type="InterPro" id="IPR036291">
    <property type="entry name" value="NAD(P)-bd_dom_sf"/>
</dbReference>
<organism evidence="7 8">
    <name type="scientific">Segatella bryantii</name>
    <name type="common">Prevotella bryantii</name>
    <dbReference type="NCBI Taxonomy" id="77095"/>
    <lineage>
        <taxon>Bacteria</taxon>
        <taxon>Pseudomonadati</taxon>
        <taxon>Bacteroidota</taxon>
        <taxon>Bacteroidia</taxon>
        <taxon>Bacteroidales</taxon>
        <taxon>Prevotellaceae</taxon>
        <taxon>Segatella</taxon>
    </lineage>
</organism>
<comment type="caution">
    <text evidence="4">Lacks conserved residue(s) required for the propagation of feature annotation.</text>
</comment>
<comment type="pathway">
    <text evidence="4">Porphyrin-containing compound metabolism; protoporphyrin-IX biosynthesis; 5-aminolevulinate from L-glutamyl-tRNA(Glu): step 1/2.</text>
</comment>
<dbReference type="InterPro" id="IPR036343">
    <property type="entry name" value="GluRdtase_N_sf"/>
</dbReference>
<dbReference type="NCBIfam" id="TIGR01035">
    <property type="entry name" value="hemA"/>
    <property type="match status" value="1"/>
</dbReference>
<evidence type="ECO:0000313" key="7">
    <source>
        <dbReference type="EMBL" id="GJG28985.1"/>
    </source>
</evidence>
<dbReference type="Gene3D" id="3.40.50.720">
    <property type="entry name" value="NAD(P)-binding Rossmann-like Domain"/>
    <property type="match status" value="1"/>
</dbReference>
<dbReference type="GO" id="GO:0008883">
    <property type="term" value="F:glutamyl-tRNA reductase activity"/>
    <property type="evidence" value="ECO:0007669"/>
    <property type="project" value="UniProtKB-UniRule"/>
</dbReference>
<protein>
    <recommendedName>
        <fullName evidence="4">Glutamyl-tRNA reductase</fullName>
        <shortName evidence="4">GluTR</shortName>
        <ecNumber evidence="4">1.2.1.70</ecNumber>
    </recommendedName>
</protein>
<dbReference type="GO" id="GO:0019353">
    <property type="term" value="P:protoporphyrinogen IX biosynthetic process from glutamate"/>
    <property type="evidence" value="ECO:0007669"/>
    <property type="project" value="TreeGrafter"/>
</dbReference>
<evidence type="ECO:0000313" key="8">
    <source>
        <dbReference type="Proteomes" id="UP000887043"/>
    </source>
</evidence>
<dbReference type="PANTHER" id="PTHR43013">
    <property type="entry name" value="GLUTAMYL-TRNA REDUCTASE"/>
    <property type="match status" value="1"/>
</dbReference>
<dbReference type="Pfam" id="PF01488">
    <property type="entry name" value="Shikimate_DH"/>
    <property type="match status" value="1"/>
</dbReference>
<evidence type="ECO:0000259" key="5">
    <source>
        <dbReference type="Pfam" id="PF01488"/>
    </source>
</evidence>